<dbReference type="InterPro" id="IPR036388">
    <property type="entry name" value="WH-like_DNA-bd_sf"/>
</dbReference>
<dbReference type="RefSeq" id="WP_252916140.1">
    <property type="nucleotide sequence ID" value="NZ_CP159480.1"/>
</dbReference>
<keyword evidence="3" id="KW-0804">Transcription</keyword>
<keyword evidence="2" id="KW-0238">DNA-binding</keyword>
<sequence length="119" mass="13062">MTSDGKPVARLGEPVRGSRSGQPIMVLFDLLSRRWAMGILWNLAEGPRTFRHLQARCGSASPSVLNTRLKELRSVGLIENTGEGYALTATGRELFSHLEPLGDWAMHWVPTLHPDAGGE</sequence>
<dbReference type="InterPro" id="IPR036390">
    <property type="entry name" value="WH_DNA-bd_sf"/>
</dbReference>
<evidence type="ECO:0000256" key="3">
    <source>
        <dbReference type="ARBA" id="ARBA00023163"/>
    </source>
</evidence>
<dbReference type="PROSITE" id="PS51118">
    <property type="entry name" value="HTH_HXLR"/>
    <property type="match status" value="1"/>
</dbReference>
<name>A0ABT1CSK5_9HYPH</name>
<dbReference type="InterPro" id="IPR011991">
    <property type="entry name" value="ArsR-like_HTH"/>
</dbReference>
<accession>A0ABT1CSK5</accession>
<reference evidence="5 6" key="1">
    <citation type="submission" date="2020-01" db="EMBL/GenBank/DDBJ databases">
        <title>Genomes of bacteria type strains.</title>
        <authorList>
            <person name="Chen J."/>
            <person name="Zhu S."/>
            <person name="Yang J."/>
        </authorList>
    </citation>
    <scope>NUCLEOTIDE SEQUENCE [LARGE SCALE GENOMIC DNA]</scope>
    <source>
        <strain evidence="5 6">DSM 16655</strain>
    </source>
</reference>
<gene>
    <name evidence="5" type="ORF">GTW23_13465</name>
</gene>
<evidence type="ECO:0000256" key="1">
    <source>
        <dbReference type="ARBA" id="ARBA00023015"/>
    </source>
</evidence>
<evidence type="ECO:0000256" key="2">
    <source>
        <dbReference type="ARBA" id="ARBA00023125"/>
    </source>
</evidence>
<dbReference type="SUPFAM" id="SSF46785">
    <property type="entry name" value="Winged helix' DNA-binding domain"/>
    <property type="match status" value="1"/>
</dbReference>
<dbReference type="InterPro" id="IPR002577">
    <property type="entry name" value="HTH_HxlR"/>
</dbReference>
<keyword evidence="6" id="KW-1185">Reference proteome</keyword>
<organism evidence="5 6">
    <name type="scientific">Hoeflea alexandrii</name>
    <dbReference type="NCBI Taxonomy" id="288436"/>
    <lineage>
        <taxon>Bacteria</taxon>
        <taxon>Pseudomonadati</taxon>
        <taxon>Pseudomonadota</taxon>
        <taxon>Alphaproteobacteria</taxon>
        <taxon>Hyphomicrobiales</taxon>
        <taxon>Rhizobiaceae</taxon>
        <taxon>Hoeflea</taxon>
    </lineage>
</organism>
<protein>
    <submittedName>
        <fullName evidence="5">Helix-turn-helix domain-containing protein</fullName>
    </submittedName>
</protein>
<comment type="caution">
    <text evidence="5">The sequence shown here is derived from an EMBL/GenBank/DDBJ whole genome shotgun (WGS) entry which is preliminary data.</text>
</comment>
<keyword evidence="1" id="KW-0805">Transcription regulation</keyword>
<dbReference type="PANTHER" id="PTHR33204">
    <property type="entry name" value="TRANSCRIPTIONAL REGULATOR, MARR FAMILY"/>
    <property type="match status" value="1"/>
</dbReference>
<dbReference type="PANTHER" id="PTHR33204:SF37">
    <property type="entry name" value="HTH-TYPE TRANSCRIPTIONAL REGULATOR YODB"/>
    <property type="match status" value="1"/>
</dbReference>
<dbReference type="EMBL" id="JAAAML010000002">
    <property type="protein sequence ID" value="MCO6409187.1"/>
    <property type="molecule type" value="Genomic_DNA"/>
</dbReference>
<feature type="domain" description="HTH hxlR-type" evidence="4">
    <location>
        <begin position="22"/>
        <end position="113"/>
    </location>
</feature>
<dbReference type="Proteomes" id="UP001320715">
    <property type="component" value="Unassembled WGS sequence"/>
</dbReference>
<dbReference type="CDD" id="cd00090">
    <property type="entry name" value="HTH_ARSR"/>
    <property type="match status" value="1"/>
</dbReference>
<evidence type="ECO:0000313" key="6">
    <source>
        <dbReference type="Proteomes" id="UP001320715"/>
    </source>
</evidence>
<evidence type="ECO:0000313" key="5">
    <source>
        <dbReference type="EMBL" id="MCO6409187.1"/>
    </source>
</evidence>
<dbReference type="Gene3D" id="1.10.10.10">
    <property type="entry name" value="Winged helix-like DNA-binding domain superfamily/Winged helix DNA-binding domain"/>
    <property type="match status" value="1"/>
</dbReference>
<proteinExistence type="predicted"/>
<dbReference type="Pfam" id="PF01638">
    <property type="entry name" value="HxlR"/>
    <property type="match status" value="1"/>
</dbReference>
<evidence type="ECO:0000259" key="4">
    <source>
        <dbReference type="PROSITE" id="PS51118"/>
    </source>
</evidence>